<feature type="domain" description="NAD(P)-binding" evidence="1">
    <location>
        <begin position="8"/>
        <end position="192"/>
    </location>
</feature>
<dbReference type="STRING" id="1423807.FD16_GL000735"/>
<proteinExistence type="predicted"/>
<sequence>MNVLIMAANGRIARIVEHRILTENQFSDINLTLFLRNSSRVTGLPNSMRVTVVEGDIDNAGDVDKAMENQNLVFVAVVDHDKDNAMTNNVIQAMNNHGVSRVLFTNILGIYNEVPGEFGRWNHEFVKDGLPAAINSDKLLSESGLDYTTLRLPWLNDRDEVKYEITHRHDQYNGVSGSRQSVADLILSIIKDNKLGSRDSLGLADPATQGQDQPVY</sequence>
<keyword evidence="3" id="KW-1185">Reference proteome</keyword>
<evidence type="ECO:0000313" key="3">
    <source>
        <dbReference type="Proteomes" id="UP000051820"/>
    </source>
</evidence>
<dbReference type="RefSeq" id="WP_010621118.1">
    <property type="nucleotide sequence ID" value="NZ_AZGF01000019.1"/>
</dbReference>
<gene>
    <name evidence="2" type="ORF">FD16_GL000735</name>
</gene>
<dbReference type="PANTHER" id="PTHR43355:SF2">
    <property type="entry name" value="FLAVIN REDUCTASE (NADPH)"/>
    <property type="match status" value="1"/>
</dbReference>
<dbReference type="GO" id="GO:0042602">
    <property type="term" value="F:riboflavin reductase (NADPH) activity"/>
    <property type="evidence" value="ECO:0007669"/>
    <property type="project" value="TreeGrafter"/>
</dbReference>
<dbReference type="AlphaFoldDB" id="A0A0R1WAV2"/>
<evidence type="ECO:0000259" key="1">
    <source>
        <dbReference type="Pfam" id="PF13460"/>
    </source>
</evidence>
<dbReference type="PANTHER" id="PTHR43355">
    <property type="entry name" value="FLAVIN REDUCTASE (NADPH)"/>
    <property type="match status" value="1"/>
</dbReference>
<dbReference type="InterPro" id="IPR016040">
    <property type="entry name" value="NAD(P)-bd_dom"/>
</dbReference>
<accession>A0A0R1WAV2</accession>
<dbReference type="OrthoDB" id="9803892at2"/>
<evidence type="ECO:0000313" key="2">
    <source>
        <dbReference type="EMBL" id="KRM11436.1"/>
    </source>
</evidence>
<dbReference type="InterPro" id="IPR036291">
    <property type="entry name" value="NAD(P)-bd_dom_sf"/>
</dbReference>
<dbReference type="eggNOG" id="COG0702">
    <property type="taxonomic scope" value="Bacteria"/>
</dbReference>
<name>A0A0R1WAV2_9LACO</name>
<dbReference type="Gene3D" id="3.40.50.720">
    <property type="entry name" value="NAD(P)-binding Rossmann-like Domain"/>
    <property type="match status" value="1"/>
</dbReference>
<dbReference type="Pfam" id="PF13460">
    <property type="entry name" value="NAD_binding_10"/>
    <property type="match status" value="1"/>
</dbReference>
<dbReference type="PATRIC" id="fig|1423807.3.peg.744"/>
<dbReference type="InterPro" id="IPR051606">
    <property type="entry name" value="Polyketide_Oxido-like"/>
</dbReference>
<dbReference type="SUPFAM" id="SSF51735">
    <property type="entry name" value="NAD(P)-binding Rossmann-fold domains"/>
    <property type="match status" value="1"/>
</dbReference>
<organism evidence="2 3">
    <name type="scientific">Paucilactobacillus suebicus DSM 5007 = KCTC 3549</name>
    <dbReference type="NCBI Taxonomy" id="1423807"/>
    <lineage>
        <taxon>Bacteria</taxon>
        <taxon>Bacillati</taxon>
        <taxon>Bacillota</taxon>
        <taxon>Bacilli</taxon>
        <taxon>Lactobacillales</taxon>
        <taxon>Lactobacillaceae</taxon>
        <taxon>Paucilactobacillus</taxon>
    </lineage>
</organism>
<comment type="caution">
    <text evidence="2">The sequence shown here is derived from an EMBL/GenBank/DDBJ whole genome shotgun (WGS) entry which is preliminary data.</text>
</comment>
<reference evidence="2 3" key="1">
    <citation type="journal article" date="2015" name="Genome Announc.">
        <title>Expanding the biotechnology potential of lactobacilli through comparative genomics of 213 strains and associated genera.</title>
        <authorList>
            <person name="Sun Z."/>
            <person name="Harris H.M."/>
            <person name="McCann A."/>
            <person name="Guo C."/>
            <person name="Argimon S."/>
            <person name="Zhang W."/>
            <person name="Yang X."/>
            <person name="Jeffery I.B."/>
            <person name="Cooney J.C."/>
            <person name="Kagawa T.F."/>
            <person name="Liu W."/>
            <person name="Song Y."/>
            <person name="Salvetti E."/>
            <person name="Wrobel A."/>
            <person name="Rasinkangas P."/>
            <person name="Parkhill J."/>
            <person name="Rea M.C."/>
            <person name="O'Sullivan O."/>
            <person name="Ritari J."/>
            <person name="Douillard F.P."/>
            <person name="Paul Ross R."/>
            <person name="Yang R."/>
            <person name="Briner A.E."/>
            <person name="Felis G.E."/>
            <person name="de Vos W.M."/>
            <person name="Barrangou R."/>
            <person name="Klaenhammer T.R."/>
            <person name="Caufield P.W."/>
            <person name="Cui Y."/>
            <person name="Zhang H."/>
            <person name="O'Toole P.W."/>
        </authorList>
    </citation>
    <scope>NUCLEOTIDE SEQUENCE [LARGE SCALE GENOMIC DNA]</scope>
    <source>
        <strain evidence="2 3">DSM 5007</strain>
    </source>
</reference>
<protein>
    <submittedName>
        <fullName evidence="2">Saccharopine dehydrogenase related protein</fullName>
    </submittedName>
</protein>
<dbReference type="GO" id="GO:0004074">
    <property type="term" value="F:biliverdin reductase [NAD(P)H] activity"/>
    <property type="evidence" value="ECO:0007669"/>
    <property type="project" value="TreeGrafter"/>
</dbReference>
<dbReference type="EMBL" id="AZGF01000019">
    <property type="protein sequence ID" value="KRM11436.1"/>
    <property type="molecule type" value="Genomic_DNA"/>
</dbReference>
<dbReference type="Proteomes" id="UP000051820">
    <property type="component" value="Unassembled WGS sequence"/>
</dbReference>